<protein>
    <submittedName>
        <fullName evidence="2">FAD/NAD(P)-binding protein</fullName>
    </submittedName>
</protein>
<keyword evidence="3" id="KW-1185">Reference proteome</keyword>
<dbReference type="PANTHER" id="PTHR40254">
    <property type="entry name" value="BLR0577 PROTEIN"/>
    <property type="match status" value="1"/>
</dbReference>
<sequence>MNRIYDIIFVGAGISCTYTLVHLLNHFNISVKNGNKLKILIVDKDKEFWTGIPYGNRSGKDSLIITPLKDFIPKADSAFFFSWLKQTFTNILKNDERDASMLMNIWLQKNRNAIERNSWEDLYIPRYWFGLFIKERITGLLEEAVKKDLIEYDLLNATIDDIQKNGSFYEVITDDPMYEIINKCKKVVLSIGSPPEKLFNNRVNNTDKRQPPIFIENIYDKGLPAALKLIRGVLADSDTKRKNVLIIGSNASSLELIYNLGDEILKEVYNLYVISSSGRFPGRIKEGISQHVFIPEHLTSLKKLEDLTAEQLFASFLNDLKIIENCKVDIEYTYLPVNALIAELVNKLNSTEQDKFVTTYGREIGKYYRRAGGEYSNKVTKLQKCRKMKCIQGEFISANASGVQYKNITDATIINLILPLTIVINCSGPGNLETESSTSALIDNLIKSELCKLNSSKRGFSVNSQFEADKNFYVMGPLLAGNVIGVHKIWHAESCNRIFNLTFDLANQLLKTA</sequence>
<dbReference type="Gene3D" id="3.50.50.60">
    <property type="entry name" value="FAD/NAD(P)-binding domain"/>
    <property type="match status" value="1"/>
</dbReference>
<name>A0ABZ0TRJ1_9SPHI</name>
<organism evidence="2 3">
    <name type="scientific">Mucilaginibacter sabulilitoris</name>
    <dbReference type="NCBI Taxonomy" id="1173583"/>
    <lineage>
        <taxon>Bacteria</taxon>
        <taxon>Pseudomonadati</taxon>
        <taxon>Bacteroidota</taxon>
        <taxon>Sphingobacteriia</taxon>
        <taxon>Sphingobacteriales</taxon>
        <taxon>Sphingobacteriaceae</taxon>
        <taxon>Mucilaginibacter</taxon>
    </lineage>
</organism>
<dbReference type="Pfam" id="PF13454">
    <property type="entry name" value="NAD_binding_9"/>
    <property type="match status" value="1"/>
</dbReference>
<dbReference type="InterPro" id="IPR036188">
    <property type="entry name" value="FAD/NAD-bd_sf"/>
</dbReference>
<accession>A0ABZ0TRJ1</accession>
<dbReference type="InterPro" id="IPR038732">
    <property type="entry name" value="HpyO/CreE_NAD-binding"/>
</dbReference>
<dbReference type="Proteomes" id="UP001324380">
    <property type="component" value="Chromosome"/>
</dbReference>
<evidence type="ECO:0000313" key="2">
    <source>
        <dbReference type="EMBL" id="WPU95529.1"/>
    </source>
</evidence>
<dbReference type="EMBL" id="CP139558">
    <property type="protein sequence ID" value="WPU95529.1"/>
    <property type="molecule type" value="Genomic_DNA"/>
</dbReference>
<dbReference type="PANTHER" id="PTHR40254:SF1">
    <property type="entry name" value="BLR0577 PROTEIN"/>
    <property type="match status" value="1"/>
</dbReference>
<dbReference type="SUPFAM" id="SSF51905">
    <property type="entry name" value="FAD/NAD(P)-binding domain"/>
    <property type="match status" value="1"/>
</dbReference>
<evidence type="ECO:0000313" key="3">
    <source>
        <dbReference type="Proteomes" id="UP001324380"/>
    </source>
</evidence>
<proteinExistence type="predicted"/>
<evidence type="ECO:0000259" key="1">
    <source>
        <dbReference type="Pfam" id="PF13454"/>
    </source>
</evidence>
<dbReference type="InterPro" id="IPR052189">
    <property type="entry name" value="L-asp_N-monooxygenase_NS-form"/>
</dbReference>
<feature type="domain" description="FAD-dependent urate hydroxylase HpyO/Asp monooxygenase CreE-like FAD/NAD(P)-binding" evidence="1">
    <location>
        <begin position="9"/>
        <end position="193"/>
    </location>
</feature>
<dbReference type="RefSeq" id="WP_321564637.1">
    <property type="nucleotide sequence ID" value="NZ_CP139558.1"/>
</dbReference>
<gene>
    <name evidence="2" type="ORF">SNE25_08335</name>
</gene>
<reference evidence="2 3" key="1">
    <citation type="submission" date="2023-11" db="EMBL/GenBank/DDBJ databases">
        <title>Analysis of the Genomes of Mucilaginibacter gossypii cycad 4 and M. sabulilitoris SNA2: microbes with the potential for plant growth promotion.</title>
        <authorList>
            <person name="Hirsch A.M."/>
            <person name="Humm E."/>
            <person name="Rubbi M."/>
            <person name="Del Vecchio G."/>
            <person name="Ha S.M."/>
            <person name="Pellegrini M."/>
            <person name="Gunsalus R.P."/>
        </authorList>
    </citation>
    <scope>NUCLEOTIDE SEQUENCE [LARGE SCALE GENOMIC DNA]</scope>
    <source>
        <strain evidence="2 3">SNA2</strain>
    </source>
</reference>